<evidence type="ECO:0000313" key="3">
    <source>
        <dbReference type="Proteomes" id="UP000321436"/>
    </source>
</evidence>
<comment type="caution">
    <text evidence="2">The sequence shown here is derived from an EMBL/GenBank/DDBJ whole genome shotgun (WGS) entry which is preliminary data.</text>
</comment>
<feature type="signal peptide" evidence="1">
    <location>
        <begin position="1"/>
        <end position="19"/>
    </location>
</feature>
<evidence type="ECO:0008006" key="4">
    <source>
        <dbReference type="Google" id="ProtNLM"/>
    </source>
</evidence>
<accession>A0A512RQG6</accession>
<dbReference type="OrthoDB" id="9808374at2"/>
<name>A0A512RQG6_9BACT</name>
<organism evidence="2 3">
    <name type="scientific">Chitinophaga cymbidii</name>
    <dbReference type="NCBI Taxonomy" id="1096750"/>
    <lineage>
        <taxon>Bacteria</taxon>
        <taxon>Pseudomonadati</taxon>
        <taxon>Bacteroidota</taxon>
        <taxon>Chitinophagia</taxon>
        <taxon>Chitinophagales</taxon>
        <taxon>Chitinophagaceae</taxon>
        <taxon>Chitinophaga</taxon>
    </lineage>
</organism>
<evidence type="ECO:0000313" key="2">
    <source>
        <dbReference type="EMBL" id="GEP97938.1"/>
    </source>
</evidence>
<keyword evidence="1" id="KW-0732">Signal</keyword>
<reference evidence="2 3" key="1">
    <citation type="submission" date="2019-07" db="EMBL/GenBank/DDBJ databases">
        <title>Whole genome shotgun sequence of Chitinophaga cymbidii NBRC 109752.</title>
        <authorList>
            <person name="Hosoyama A."/>
            <person name="Uohara A."/>
            <person name="Ohji S."/>
            <person name="Ichikawa N."/>
        </authorList>
    </citation>
    <scope>NUCLEOTIDE SEQUENCE [LARGE SCALE GENOMIC DNA]</scope>
    <source>
        <strain evidence="2 3">NBRC 109752</strain>
    </source>
</reference>
<sequence length="165" mass="18216">MKRMLMGLALIFATSAVFAQQNPPKSPRVTAEGENVEVAYGQPSKRGRVIFPDLEAYGKVWRTGANKSTDITFKKDATFGGKKVKAGTYSLFTIPGEKEWTVILNSVTGQPGAYDYEKNKDKNVAEVKVPADNNAPEAEKLTFSFPKGQMVIHWDKTRVAVPLTF</sequence>
<dbReference type="InterPro" id="IPR021314">
    <property type="entry name" value="DUF2911"/>
</dbReference>
<proteinExistence type="predicted"/>
<dbReference type="AlphaFoldDB" id="A0A512RQG6"/>
<feature type="chain" id="PRO_5022093672" description="DUF2911 domain-containing protein" evidence="1">
    <location>
        <begin position="20"/>
        <end position="165"/>
    </location>
</feature>
<dbReference type="Pfam" id="PF11138">
    <property type="entry name" value="DUF2911"/>
    <property type="match status" value="1"/>
</dbReference>
<dbReference type="EMBL" id="BKAU01000005">
    <property type="protein sequence ID" value="GEP97938.1"/>
    <property type="molecule type" value="Genomic_DNA"/>
</dbReference>
<evidence type="ECO:0000256" key="1">
    <source>
        <dbReference type="SAM" id="SignalP"/>
    </source>
</evidence>
<gene>
    <name evidence="2" type="ORF">CCY01nite_41980</name>
</gene>
<dbReference type="Proteomes" id="UP000321436">
    <property type="component" value="Unassembled WGS sequence"/>
</dbReference>
<dbReference type="RefSeq" id="WP_146866003.1">
    <property type="nucleotide sequence ID" value="NZ_BKAU01000005.1"/>
</dbReference>
<keyword evidence="3" id="KW-1185">Reference proteome</keyword>
<protein>
    <recommendedName>
        <fullName evidence="4">DUF2911 domain-containing protein</fullName>
    </recommendedName>
</protein>